<dbReference type="GO" id="GO:0046872">
    <property type="term" value="F:metal ion binding"/>
    <property type="evidence" value="ECO:0007669"/>
    <property type="project" value="UniProtKB-KW"/>
</dbReference>
<dbReference type="PANTHER" id="PTHR43462:SF1">
    <property type="entry name" value="ALANYL-TRNA EDITING PROTEIN AARSD1"/>
    <property type="match status" value="1"/>
</dbReference>
<dbReference type="GO" id="GO:0006419">
    <property type="term" value="P:alanyl-tRNA aminoacylation"/>
    <property type="evidence" value="ECO:0007669"/>
    <property type="project" value="InterPro"/>
</dbReference>
<dbReference type="AlphaFoldDB" id="A0A6S6R0X8"/>
<dbReference type="GO" id="GO:0003676">
    <property type="term" value="F:nucleic acid binding"/>
    <property type="evidence" value="ECO:0007669"/>
    <property type="project" value="InterPro"/>
</dbReference>
<comment type="subcellular location">
    <subcellularLocation>
        <location evidence="2">Cytoplasm</location>
    </subcellularLocation>
</comment>
<dbReference type="SUPFAM" id="SSF50447">
    <property type="entry name" value="Translation proteins"/>
    <property type="match status" value="1"/>
</dbReference>
<dbReference type="SMART" id="SM00863">
    <property type="entry name" value="tRNA_SAD"/>
    <property type="match status" value="1"/>
</dbReference>
<dbReference type="KEGG" id="acel:acsn021_25580"/>
<dbReference type="InterPro" id="IPR018165">
    <property type="entry name" value="Ala-tRNA-synth_IIc_core"/>
</dbReference>
<organism evidence="5 6">
    <name type="scientific">Anaerocolumna cellulosilytica</name>
    <dbReference type="NCBI Taxonomy" id="433286"/>
    <lineage>
        <taxon>Bacteria</taxon>
        <taxon>Bacillati</taxon>
        <taxon>Bacillota</taxon>
        <taxon>Clostridia</taxon>
        <taxon>Lachnospirales</taxon>
        <taxon>Lachnospiraceae</taxon>
        <taxon>Anaerocolumna</taxon>
    </lineage>
</organism>
<gene>
    <name evidence="5" type="ORF">acsn021_25580</name>
</gene>
<evidence type="ECO:0000313" key="6">
    <source>
        <dbReference type="Proteomes" id="UP000515561"/>
    </source>
</evidence>
<dbReference type="GO" id="GO:0004813">
    <property type="term" value="F:alanine-tRNA ligase activity"/>
    <property type="evidence" value="ECO:0007669"/>
    <property type="project" value="InterPro"/>
</dbReference>
<dbReference type="Gene3D" id="2.40.30.130">
    <property type="match status" value="1"/>
</dbReference>
<dbReference type="PROSITE" id="PS50860">
    <property type="entry name" value="AA_TRNA_LIGASE_II_ALA"/>
    <property type="match status" value="1"/>
</dbReference>
<keyword evidence="4" id="KW-0862">Zinc</keyword>
<name>A0A6S6R0X8_9FIRM</name>
<evidence type="ECO:0000313" key="5">
    <source>
        <dbReference type="EMBL" id="BCJ94989.1"/>
    </source>
</evidence>
<dbReference type="InterPro" id="IPR018163">
    <property type="entry name" value="Thr/Ala-tRNA-synth_IIc_edit"/>
</dbReference>
<dbReference type="RefSeq" id="WP_184088593.1">
    <property type="nucleotide sequence ID" value="NZ_AP023367.1"/>
</dbReference>
<dbReference type="InterPro" id="IPR051335">
    <property type="entry name" value="Alanyl-tRNA_Editing_Enzymes"/>
</dbReference>
<keyword evidence="6" id="KW-1185">Reference proteome</keyword>
<dbReference type="PANTHER" id="PTHR43462">
    <property type="entry name" value="ALANYL-TRNA EDITING PROTEIN"/>
    <property type="match status" value="1"/>
</dbReference>
<dbReference type="Proteomes" id="UP000515561">
    <property type="component" value="Chromosome"/>
</dbReference>
<dbReference type="InterPro" id="IPR009000">
    <property type="entry name" value="Transl_B-barrel_sf"/>
</dbReference>
<evidence type="ECO:0000256" key="4">
    <source>
        <dbReference type="ARBA" id="ARBA00022833"/>
    </source>
</evidence>
<dbReference type="GO" id="GO:0005737">
    <property type="term" value="C:cytoplasm"/>
    <property type="evidence" value="ECO:0007669"/>
    <property type="project" value="UniProtKB-SubCell"/>
</dbReference>
<comment type="cofactor">
    <cofactor evidence="1">
        <name>Zn(2+)</name>
        <dbReference type="ChEBI" id="CHEBI:29105"/>
    </cofactor>
</comment>
<evidence type="ECO:0000256" key="1">
    <source>
        <dbReference type="ARBA" id="ARBA00001947"/>
    </source>
</evidence>
<dbReference type="Pfam" id="PF07973">
    <property type="entry name" value="tRNA_SAD"/>
    <property type="match status" value="1"/>
</dbReference>
<evidence type="ECO:0000256" key="3">
    <source>
        <dbReference type="ARBA" id="ARBA00022723"/>
    </source>
</evidence>
<sequence>MKEDKHQETMQLYNENSYIKCFQAKVVSCSEQTSTKEKHLYQVVLNATAFFPEGGGQPSDIGILGAAEVIDVQELEGVIYHTVTAPLTVGAEVTGEIDWNRRFDLMQHHTAEHIVSGLVHKNYGFDNVGFHMGTDAITIDFNGVLSENDIRNIEWLANQCIYSNVPVKIEFPSAGKLKEMEYRSKKELTGNVRIVTIPEADVCACCAPHVKYTGEIGCIKLISCQKYKGGVRITMLSGNRALQDYNKKESSVSEISNLLSAKLYEVQDAVKKLKDENADLKLTLFNLQKQLLIYKAERIPADDSYIIFDNDISPALLRSYGNLLTERCQKVCHRFFKAIHFINTNDSLITSSSIL</sequence>
<dbReference type="InterPro" id="IPR018164">
    <property type="entry name" value="Ala-tRNA-synth_IIc_N"/>
</dbReference>
<accession>A0A6S6R0X8</accession>
<protein>
    <submittedName>
        <fullName evidence="5">Uncharacterized protein</fullName>
    </submittedName>
</protein>
<evidence type="ECO:0000256" key="2">
    <source>
        <dbReference type="ARBA" id="ARBA00004496"/>
    </source>
</evidence>
<dbReference type="InterPro" id="IPR012947">
    <property type="entry name" value="tRNA_SAD"/>
</dbReference>
<dbReference type="EMBL" id="AP023367">
    <property type="protein sequence ID" value="BCJ94989.1"/>
    <property type="molecule type" value="Genomic_DNA"/>
</dbReference>
<dbReference type="Pfam" id="PF01411">
    <property type="entry name" value="tRNA-synt_2c"/>
    <property type="match status" value="1"/>
</dbReference>
<dbReference type="GO" id="GO:0002161">
    <property type="term" value="F:aminoacyl-tRNA deacylase activity"/>
    <property type="evidence" value="ECO:0007669"/>
    <property type="project" value="UniProtKB-ARBA"/>
</dbReference>
<dbReference type="SUPFAM" id="SSF55186">
    <property type="entry name" value="ThrRS/AlaRS common domain"/>
    <property type="match status" value="1"/>
</dbReference>
<proteinExistence type="predicted"/>
<dbReference type="GO" id="GO:0005524">
    <property type="term" value="F:ATP binding"/>
    <property type="evidence" value="ECO:0007669"/>
    <property type="project" value="InterPro"/>
</dbReference>
<dbReference type="Gene3D" id="3.30.980.10">
    <property type="entry name" value="Threonyl-trna Synthetase, Chain A, domain 2"/>
    <property type="match status" value="1"/>
</dbReference>
<reference evidence="5 6" key="1">
    <citation type="journal article" date="2016" name="Int. J. Syst. Evol. Microbiol.">
        <title>Descriptions of Anaerotaenia torta gen. nov., sp. nov. and Anaerocolumna cellulosilytica gen. nov., sp. nov. isolated from a methanogenic reactor of cattle waste.</title>
        <authorList>
            <person name="Uek A."/>
            <person name="Ohtaki Y."/>
            <person name="Kaku N."/>
            <person name="Ueki K."/>
        </authorList>
    </citation>
    <scope>NUCLEOTIDE SEQUENCE [LARGE SCALE GENOMIC DNA]</scope>
    <source>
        <strain evidence="5 6">SN021</strain>
    </source>
</reference>
<keyword evidence="3" id="KW-0479">Metal-binding</keyword>